<reference evidence="1 2" key="1">
    <citation type="submission" date="2017-04" db="EMBL/GenBank/DDBJ databases">
        <authorList>
            <person name="Afonso C.L."/>
            <person name="Miller P.J."/>
            <person name="Scott M.A."/>
            <person name="Spackman E."/>
            <person name="Goraichik I."/>
            <person name="Dimitrov K.M."/>
            <person name="Suarez D.L."/>
            <person name="Swayne D.E."/>
        </authorList>
    </citation>
    <scope>NUCLEOTIDE SEQUENCE [LARGE SCALE GENOMIC DNA]</scope>
</reference>
<dbReference type="EMBL" id="FXLY01000002">
    <property type="protein sequence ID" value="SMN18059.1"/>
    <property type="molecule type" value="Genomic_DNA"/>
</dbReference>
<gene>
    <name evidence="1" type="ORF">KASA_0Q04686G</name>
</gene>
<dbReference type="Proteomes" id="UP000196158">
    <property type="component" value="Unassembled WGS sequence"/>
</dbReference>
<name>A0A1X7QXZ3_9SACH</name>
<accession>A0A1X7QXZ3</accession>
<sequence>MSTSMIQDQNFATGDFSEDIKEEVLDLLKTRTISDVKDYLLDINRKLSVTEEEFNKELKVHYSVILHVIQNISLLHNDLSKTDTEFRELCFNDSLYQISKLPTFEPKMLSVEHHALDSNNNNNNNNDDKDLQSVTLRVTNWVLAVTTFIDRFTNSNDNRNAFFEDMITRSLNLSNDNNESIFVRYQDIIKNKSRSLQEYIVESSIAHRIILNLEQSIDVFNLFHSTVSFFSWDKSLTEQYNNLLYDMILEDYDLESLYGNENMGNINTPSVRDFLQSSLFKNNVIQRLINNIEDQLTQLEMSRNLTSAVVETAKTNEEHDNDYDEEDDMDDEISTIVYQSLMQSMGLTSDHDITGYDNTELIMDQLKSLEDLNADATRVQILRDRLLAYLLAKQKSLPENDKVTQPQNTDDTVQAILDNYNKTNLEDLISQQIKRLCNTATN</sequence>
<proteinExistence type="predicted"/>
<evidence type="ECO:0000313" key="2">
    <source>
        <dbReference type="Proteomes" id="UP000196158"/>
    </source>
</evidence>
<dbReference type="AlphaFoldDB" id="A0A1X7QXZ3"/>
<keyword evidence="2" id="KW-1185">Reference proteome</keyword>
<dbReference type="STRING" id="1789683.A0A1X7QXZ3"/>
<evidence type="ECO:0000313" key="1">
    <source>
        <dbReference type="EMBL" id="SMN18059.1"/>
    </source>
</evidence>
<organism evidence="1 2">
    <name type="scientific">Maudiozyma saulgeensis</name>
    <dbReference type="NCBI Taxonomy" id="1789683"/>
    <lineage>
        <taxon>Eukaryota</taxon>
        <taxon>Fungi</taxon>
        <taxon>Dikarya</taxon>
        <taxon>Ascomycota</taxon>
        <taxon>Saccharomycotina</taxon>
        <taxon>Saccharomycetes</taxon>
        <taxon>Saccharomycetales</taxon>
        <taxon>Saccharomycetaceae</taxon>
        <taxon>Maudiozyma</taxon>
    </lineage>
</organism>
<dbReference type="OrthoDB" id="4068191at2759"/>
<protein>
    <submittedName>
        <fullName evidence="1">Similar to Saccharomyces cerevisiae YGL223C COG1 Essential component of the conserved oligomeric Golgi complex (Cog1p through Cog8p)</fullName>
    </submittedName>
</protein>